<dbReference type="Gene3D" id="1.10.287.130">
    <property type="match status" value="1"/>
</dbReference>
<keyword evidence="7" id="KW-0597">Phosphoprotein</keyword>
<evidence type="ECO:0000256" key="3">
    <source>
        <dbReference type="ARBA" id="ARBA00012438"/>
    </source>
</evidence>
<feature type="transmembrane region" description="Helical" evidence="16">
    <location>
        <begin position="164"/>
        <end position="182"/>
    </location>
</feature>
<dbReference type="CDD" id="cd00082">
    <property type="entry name" value="HisKA"/>
    <property type="match status" value="1"/>
</dbReference>
<dbReference type="InterPro" id="IPR050428">
    <property type="entry name" value="TCS_sensor_his_kinase"/>
</dbReference>
<evidence type="ECO:0000256" key="10">
    <source>
        <dbReference type="ARBA" id="ARBA00022741"/>
    </source>
</evidence>
<evidence type="ECO:0000313" key="27">
    <source>
        <dbReference type="Proteomes" id="UP000255167"/>
    </source>
</evidence>
<evidence type="ECO:0000256" key="11">
    <source>
        <dbReference type="ARBA" id="ARBA00022777"/>
    </source>
</evidence>
<name>A0A060VJT0_KLEPN</name>
<evidence type="ECO:0000256" key="6">
    <source>
        <dbReference type="ARBA" id="ARBA00022519"/>
    </source>
</evidence>
<evidence type="ECO:0000256" key="12">
    <source>
        <dbReference type="ARBA" id="ARBA00022840"/>
    </source>
</evidence>
<reference evidence="19 25" key="1">
    <citation type="journal article" date="2017" name="J. Infect. Dis.">
        <title>An Analysis of the Epidemic of Klebsiella pneumoniae Carbapenemase-Producing K. pneumoniae: Convergence of Two Evolutionary Mechanisms Creates the Perfect Storm.</title>
        <authorList>
            <person name="Rojas L.J."/>
            <person name="Weinstock G.M."/>
            <person name="De La Cadena E."/>
            <person name="Diaz L."/>
            <person name="Rios R."/>
            <person name="Hanson B.M."/>
            <person name="Brown J.S."/>
            <person name="Vats P."/>
            <person name="Phillips D.S."/>
            <person name="Nguyen H."/>
            <person name="Hujer K.M."/>
            <person name="Correa A."/>
            <person name="Adams M.D."/>
            <person name="Perez F."/>
            <person name="Sodergren E."/>
            <person name="Narechania A."/>
            <person name="Planet P.J."/>
            <person name="Villegas M.V."/>
            <person name="Bonomo R.A."/>
            <person name="Arias C.A."/>
        </authorList>
    </citation>
    <scope>NUCLEOTIDE SEQUENCE [LARGE SCALE GENOMIC DNA]</scope>
    <source>
        <strain evidence="19 25">COL-Kpn30</strain>
    </source>
</reference>
<dbReference type="GO" id="GO:0005886">
    <property type="term" value="C:plasma membrane"/>
    <property type="evidence" value="ECO:0007669"/>
    <property type="project" value="TreeGrafter"/>
</dbReference>
<evidence type="ECO:0000313" key="19">
    <source>
        <dbReference type="EMBL" id="PLE27587.1"/>
    </source>
</evidence>
<keyword evidence="15 16" id="KW-0472">Membrane</keyword>
<dbReference type="SMART" id="SM00387">
    <property type="entry name" value="HATPase_c"/>
    <property type="match status" value="1"/>
</dbReference>
<accession>A0A060VJT0</accession>
<proteinExistence type="predicted"/>
<reference evidence="20 26" key="2">
    <citation type="submission" date="2017-09" db="EMBL/GenBank/DDBJ databases">
        <title>Molecular Epidemiology of Livestock-Associated Methicillin Resistant Staphylococcus aureus (LA-MRSA) and Extended-Spectrum Beta-Lactamase (ESBL)-Producing Enterobacteriaceae in Pigs and Exposed Workers in Cameroon and South Africa.</title>
        <authorList>
            <person name="Founou L."/>
            <person name="Founou R.C."/>
            <person name="Allam M."/>
            <person name="Ismail A."/>
            <person name="Essack S.Y."/>
        </authorList>
    </citation>
    <scope>NUCLEOTIDE SEQUENCE [LARGE SCALE GENOMIC DNA]</scope>
    <source>
        <strain evidence="20 26">HH516E4IA</strain>
    </source>
</reference>
<evidence type="ECO:0000313" key="18">
    <source>
        <dbReference type="EMBL" id="NGN74232.1"/>
    </source>
</evidence>
<evidence type="ECO:0000313" key="29">
    <source>
        <dbReference type="Proteomes" id="UP000258673"/>
    </source>
</evidence>
<keyword evidence="5" id="KW-1003">Cell membrane</keyword>
<dbReference type="EMBL" id="ULCI01000017">
    <property type="protein sequence ID" value="SYR45004.1"/>
    <property type="molecule type" value="Genomic_DNA"/>
</dbReference>
<dbReference type="SMART" id="SM00388">
    <property type="entry name" value="HisKA"/>
    <property type="match status" value="1"/>
</dbReference>
<dbReference type="InterPro" id="IPR003661">
    <property type="entry name" value="HisK_dim/P_dom"/>
</dbReference>
<dbReference type="PROSITE" id="PS50109">
    <property type="entry name" value="HIS_KIN"/>
    <property type="match status" value="1"/>
</dbReference>
<dbReference type="InterPro" id="IPR005467">
    <property type="entry name" value="His_kinase_dom"/>
</dbReference>
<reference evidence="18 31" key="5">
    <citation type="submission" date="2020-02" db="EMBL/GenBank/DDBJ databases">
        <title>Klebsiella pneumoniae genome sequencing and assembly.</title>
        <authorList>
            <person name="Starkova P.S."/>
            <person name="Sulyan O.S."/>
            <person name="Likholetova D.V."/>
            <person name="Ageevets V.A."/>
            <person name="Lazareva I.V."/>
            <person name="Sopova J.V."/>
            <person name="Sidorenko S.V."/>
        </authorList>
    </citation>
    <scope>NUCLEOTIDE SEQUENCE [LARGE SCALE GENOMIC DNA]</scope>
    <source>
        <strain evidence="18 31">2429</strain>
    </source>
</reference>
<evidence type="ECO:0000256" key="5">
    <source>
        <dbReference type="ARBA" id="ARBA00022475"/>
    </source>
</evidence>
<dbReference type="InterPro" id="IPR004358">
    <property type="entry name" value="Sig_transdc_His_kin-like_C"/>
</dbReference>
<evidence type="ECO:0000256" key="7">
    <source>
        <dbReference type="ARBA" id="ARBA00022553"/>
    </source>
</evidence>
<keyword evidence="10" id="KW-0547">Nucleotide-binding</keyword>
<dbReference type="EMBL" id="PCFF01000003">
    <property type="protein sequence ID" value="PVU63729.1"/>
    <property type="molecule type" value="Genomic_DNA"/>
</dbReference>
<dbReference type="Gene3D" id="3.30.565.10">
    <property type="entry name" value="Histidine kinase-like ATPase, C-terminal domain"/>
    <property type="match status" value="1"/>
</dbReference>
<dbReference type="SUPFAM" id="SSF55874">
    <property type="entry name" value="ATPase domain of HSP90 chaperone/DNA topoisomerase II/histidine kinase"/>
    <property type="match status" value="1"/>
</dbReference>
<evidence type="ECO:0000259" key="17">
    <source>
        <dbReference type="PROSITE" id="PS50109"/>
    </source>
</evidence>
<keyword evidence="9 16" id="KW-0812">Transmembrane</keyword>
<comment type="catalytic activity">
    <reaction evidence="1">
        <text>ATP + protein L-histidine = ADP + protein N-phospho-L-histidine.</text>
        <dbReference type="EC" id="2.7.13.3"/>
    </reaction>
</comment>
<dbReference type="GO" id="GO:0005524">
    <property type="term" value="F:ATP binding"/>
    <property type="evidence" value="ECO:0007669"/>
    <property type="project" value="UniProtKB-KW"/>
</dbReference>
<dbReference type="EMBL" id="UKUT01000007">
    <property type="protein sequence ID" value="SYH33776.1"/>
    <property type="molecule type" value="Genomic_DNA"/>
</dbReference>
<dbReference type="InterPro" id="IPR003594">
    <property type="entry name" value="HATPase_dom"/>
</dbReference>
<evidence type="ECO:0000313" key="20">
    <source>
        <dbReference type="EMBL" id="PVU63729.1"/>
    </source>
</evidence>
<evidence type="ECO:0000313" key="30">
    <source>
        <dbReference type="Proteomes" id="UP000259975"/>
    </source>
</evidence>
<dbReference type="FunFam" id="3.30.565.10:FF:000055">
    <property type="entry name" value="Two-component sensor histidine kinase"/>
    <property type="match status" value="1"/>
</dbReference>
<comment type="subcellular location">
    <subcellularLocation>
        <location evidence="2">Cell inner membrane</location>
        <topology evidence="2">Multi-pass membrane protein</topology>
    </subcellularLocation>
</comment>
<dbReference type="Pfam" id="PF00512">
    <property type="entry name" value="HisKA"/>
    <property type="match status" value="1"/>
</dbReference>
<dbReference type="Proteomes" id="UP000234439">
    <property type="component" value="Unassembled WGS sequence"/>
</dbReference>
<dbReference type="EMBL" id="UGNC01000005">
    <property type="protein sequence ID" value="STW48228.1"/>
    <property type="molecule type" value="Genomic_DNA"/>
</dbReference>
<evidence type="ECO:0000313" key="21">
    <source>
        <dbReference type="EMBL" id="STW48228.1"/>
    </source>
</evidence>
<dbReference type="AlphaFoldDB" id="A0A060VJT0"/>
<dbReference type="Gene3D" id="1.20.5.1040">
    <property type="entry name" value="Sensor protein qsec"/>
    <property type="match status" value="2"/>
</dbReference>
<dbReference type="InterPro" id="IPR036097">
    <property type="entry name" value="HisK_dim/P_sf"/>
</dbReference>
<dbReference type="Proteomes" id="UP000245817">
    <property type="component" value="Unassembled WGS sequence"/>
</dbReference>
<evidence type="ECO:0000256" key="13">
    <source>
        <dbReference type="ARBA" id="ARBA00022989"/>
    </source>
</evidence>
<evidence type="ECO:0000313" key="23">
    <source>
        <dbReference type="EMBL" id="SYH33776.1"/>
    </source>
</evidence>
<gene>
    <name evidence="21" type="primary">qseC</name>
    <name evidence="19" type="ORF">B6I68_11475</name>
    <name evidence="20" type="ORF">CP554_04200</name>
    <name evidence="18" type="ORF">G4V31_19125</name>
    <name evidence="21" type="ORF">NCTC9617_04819</name>
    <name evidence="22" type="ORF">SAMEA3499901_04230</name>
    <name evidence="23" type="ORF">SAMEA3515122_03437</name>
    <name evidence="24" type="ORF">SAMEA3538828_03992</name>
</gene>
<keyword evidence="14" id="KW-0902">Two-component regulatory system</keyword>
<keyword evidence="8 21" id="KW-0808">Transferase</keyword>
<evidence type="ECO:0000256" key="15">
    <source>
        <dbReference type="ARBA" id="ARBA00023136"/>
    </source>
</evidence>
<protein>
    <recommendedName>
        <fullName evidence="4">Sensor protein QseC</fullName>
        <ecNumber evidence="3">2.7.13.3</ecNumber>
    </recommendedName>
</protein>
<dbReference type="EMBL" id="JAAKYD010000018">
    <property type="protein sequence ID" value="NGN74232.1"/>
    <property type="molecule type" value="Genomic_DNA"/>
</dbReference>
<dbReference type="Proteomes" id="UP000258253">
    <property type="component" value="Unassembled WGS sequence"/>
</dbReference>
<evidence type="ECO:0000313" key="28">
    <source>
        <dbReference type="Proteomes" id="UP000258253"/>
    </source>
</evidence>
<reference evidence="21 27" key="3">
    <citation type="submission" date="2018-06" db="EMBL/GenBank/DDBJ databases">
        <authorList>
            <consortium name="Pathogen Informatics"/>
            <person name="Doyle S."/>
        </authorList>
    </citation>
    <scope>NUCLEOTIDE SEQUENCE [LARGE SCALE GENOMIC DNA]</scope>
    <source>
        <strain evidence="21 27">NCTC9617</strain>
    </source>
</reference>
<dbReference type="FunFam" id="1.10.287.130:FF:000035">
    <property type="entry name" value="Two-component sensor histidine kinase"/>
    <property type="match status" value="1"/>
</dbReference>
<dbReference type="Pfam" id="PF02518">
    <property type="entry name" value="HATPase_c"/>
    <property type="match status" value="1"/>
</dbReference>
<keyword evidence="13 16" id="KW-1133">Transmembrane helix</keyword>
<keyword evidence="12" id="KW-0067">ATP-binding</keyword>
<dbReference type="Proteomes" id="UP000258673">
    <property type="component" value="Unassembled WGS sequence"/>
</dbReference>
<dbReference type="SUPFAM" id="SSF47384">
    <property type="entry name" value="Homodimeric domain of signal transducing histidine kinase"/>
    <property type="match status" value="1"/>
</dbReference>
<dbReference type="PANTHER" id="PTHR45436:SF14">
    <property type="entry name" value="SENSOR PROTEIN QSEC"/>
    <property type="match status" value="1"/>
</dbReference>
<evidence type="ECO:0000313" key="31">
    <source>
        <dbReference type="Proteomes" id="UP000479475"/>
    </source>
</evidence>
<evidence type="ECO:0000313" key="25">
    <source>
        <dbReference type="Proteomes" id="UP000234439"/>
    </source>
</evidence>
<evidence type="ECO:0000256" key="2">
    <source>
        <dbReference type="ARBA" id="ARBA00004429"/>
    </source>
</evidence>
<dbReference type="GO" id="GO:0000155">
    <property type="term" value="F:phosphorelay sensor kinase activity"/>
    <property type="evidence" value="ECO:0007669"/>
    <property type="project" value="InterPro"/>
</dbReference>
<evidence type="ECO:0000256" key="4">
    <source>
        <dbReference type="ARBA" id="ARBA00017234"/>
    </source>
</evidence>
<evidence type="ECO:0000256" key="16">
    <source>
        <dbReference type="SAM" id="Phobius"/>
    </source>
</evidence>
<dbReference type="EMBL" id="NCMJ01000057">
    <property type="protein sequence ID" value="PLE27587.1"/>
    <property type="molecule type" value="Genomic_DNA"/>
</dbReference>
<sequence length="449" mass="50836">MKRLARLSLRLRLTLLFAVLTTAAWGMASVIAWQQTSKKLDKLFDTQQLLFARRLSVMHFDELRAPPASLGEKKKVRHGHIDDDALAFAIFTRNGKMVLNDGENGEDIQWNSQREGFSDGYLRDDDDEWRFLWLTTADGRYRIAVGQEWDYRREMAMDIVTSQLTPWMVALPLMFVLLIVLLSRELAPLKNLARTLRLRAPDSADSLSVEKIPAEVRPLVEALNQLFRRTHDAMLRERRFTSDAAHELRSPLAALKVQTEVAQLSLDDPEGREKALDQLHQGIDRATRLVDQLLTLSRLDSLAQLDDVQQVAIADLLQSAVMEMYHPAQQSGIELRLHLNASHIVRTGQPLLLSLLVRNLLDNAVRYSPRGSQVDITLNAREFRVRDNGPGISPQALSRIGERFYRPPGQEAPGSGLGLSIVRRIASLHGMQVDFANARDGGFEARVYW</sequence>
<evidence type="ECO:0000313" key="26">
    <source>
        <dbReference type="Proteomes" id="UP000245817"/>
    </source>
</evidence>
<dbReference type="EC" id="2.7.13.3" evidence="3"/>
<dbReference type="KEGG" id="kpx:PMK1_00915"/>
<evidence type="ECO:0000256" key="1">
    <source>
        <dbReference type="ARBA" id="ARBA00000085"/>
    </source>
</evidence>
<dbReference type="EMBL" id="UKGE01000019">
    <property type="protein sequence ID" value="SXN33181.1"/>
    <property type="molecule type" value="Genomic_DNA"/>
</dbReference>
<dbReference type="Proteomes" id="UP000255167">
    <property type="component" value="Unassembled WGS sequence"/>
</dbReference>
<dbReference type="Proteomes" id="UP000479475">
    <property type="component" value="Unassembled WGS sequence"/>
</dbReference>
<dbReference type="PRINTS" id="PR00344">
    <property type="entry name" value="BCTRLSENSOR"/>
</dbReference>
<dbReference type="NCBIfam" id="NF007664">
    <property type="entry name" value="PRK10337.1"/>
    <property type="match status" value="1"/>
</dbReference>
<reference evidence="28 29" key="4">
    <citation type="submission" date="2018-08" db="EMBL/GenBank/DDBJ databases">
        <authorList>
            <consortium name="Pathogen Informatics"/>
        </authorList>
    </citation>
    <scope>NUCLEOTIDE SEQUENCE [LARGE SCALE GENOMIC DNA]</scope>
    <source>
        <strain evidence="22 30">EuSCAPE_AT029</strain>
        <strain evidence="24 28">EuSCAPE_HU047</strain>
        <strain evidence="23 29">EuSCAPE_IT093</strain>
    </source>
</reference>
<keyword evidence="11 21" id="KW-0418">Kinase</keyword>
<evidence type="ECO:0000256" key="14">
    <source>
        <dbReference type="ARBA" id="ARBA00023012"/>
    </source>
</evidence>
<dbReference type="InterPro" id="IPR036890">
    <property type="entry name" value="HATPase_C_sf"/>
</dbReference>
<dbReference type="InterPro" id="IPR059132">
    <property type="entry name" value="QseC"/>
</dbReference>
<evidence type="ECO:0000256" key="8">
    <source>
        <dbReference type="ARBA" id="ARBA00022679"/>
    </source>
</evidence>
<evidence type="ECO:0000313" key="24">
    <source>
        <dbReference type="EMBL" id="SYR45004.1"/>
    </source>
</evidence>
<dbReference type="PANTHER" id="PTHR45436">
    <property type="entry name" value="SENSOR HISTIDINE KINASE YKOH"/>
    <property type="match status" value="1"/>
</dbReference>
<organism evidence="21 27">
    <name type="scientific">Klebsiella pneumoniae</name>
    <dbReference type="NCBI Taxonomy" id="573"/>
    <lineage>
        <taxon>Bacteria</taxon>
        <taxon>Pseudomonadati</taxon>
        <taxon>Pseudomonadota</taxon>
        <taxon>Gammaproteobacteria</taxon>
        <taxon>Enterobacterales</taxon>
        <taxon>Enterobacteriaceae</taxon>
        <taxon>Klebsiella/Raoultella group</taxon>
        <taxon>Klebsiella</taxon>
        <taxon>Klebsiella pneumoniae complex</taxon>
    </lineage>
</organism>
<dbReference type="Proteomes" id="UP000259975">
    <property type="component" value="Unassembled WGS sequence"/>
</dbReference>
<evidence type="ECO:0000256" key="9">
    <source>
        <dbReference type="ARBA" id="ARBA00022692"/>
    </source>
</evidence>
<keyword evidence="6" id="KW-0997">Cell inner membrane</keyword>
<evidence type="ECO:0000313" key="22">
    <source>
        <dbReference type="EMBL" id="SXN33181.1"/>
    </source>
</evidence>
<feature type="domain" description="Histidine kinase" evidence="17">
    <location>
        <begin position="243"/>
        <end position="449"/>
    </location>
</feature>
<dbReference type="RefSeq" id="WP_004181326.1">
    <property type="nucleotide sequence ID" value="NZ_AP018750.1"/>
</dbReference>